<dbReference type="PANTHER" id="PTHR46809">
    <property type="entry name" value="STROMAL CELL-DERIVED FACTOR 2-LIKE PROTEIN"/>
    <property type="match status" value="1"/>
</dbReference>
<comment type="caution">
    <text evidence="4">The sequence shown here is derived from an EMBL/GenBank/DDBJ whole genome shotgun (WGS) entry which is preliminary data.</text>
</comment>
<dbReference type="Gene3D" id="2.80.10.50">
    <property type="match status" value="2"/>
</dbReference>
<dbReference type="EMBL" id="LLXH01002783">
    <property type="protein sequence ID" value="PKC55109.1"/>
    <property type="molecule type" value="Genomic_DNA"/>
</dbReference>
<dbReference type="CDD" id="cd23263">
    <property type="entry name" value="beta-trefoil_MIR"/>
    <property type="match status" value="2"/>
</dbReference>
<name>A0A2N0QVM8_9GLOM</name>
<organism evidence="4 5">
    <name type="scientific">Rhizophagus irregularis</name>
    <dbReference type="NCBI Taxonomy" id="588596"/>
    <lineage>
        <taxon>Eukaryota</taxon>
        <taxon>Fungi</taxon>
        <taxon>Fungi incertae sedis</taxon>
        <taxon>Mucoromycota</taxon>
        <taxon>Glomeromycotina</taxon>
        <taxon>Glomeromycetes</taxon>
        <taxon>Glomerales</taxon>
        <taxon>Glomeraceae</taxon>
        <taxon>Rhizophagus</taxon>
    </lineage>
</organism>
<evidence type="ECO:0000313" key="5">
    <source>
        <dbReference type="Proteomes" id="UP000232688"/>
    </source>
</evidence>
<dbReference type="PROSITE" id="PS50919">
    <property type="entry name" value="MIR"/>
    <property type="match status" value="1"/>
</dbReference>
<dbReference type="AlphaFoldDB" id="A0A2N0QVM8"/>
<protein>
    <recommendedName>
        <fullName evidence="3">MIR domain-containing protein</fullName>
    </recommendedName>
</protein>
<reference evidence="4 5" key="1">
    <citation type="submission" date="2017-10" db="EMBL/GenBank/DDBJ databases">
        <title>Extensive intraspecific genome diversity in a model arbuscular mycorrhizal fungus.</title>
        <authorList>
            <person name="Chen E.C.H."/>
            <person name="Morin E."/>
            <person name="Baudet D."/>
            <person name="Noel J."/>
            <person name="Ndikumana S."/>
            <person name="Charron P."/>
            <person name="St-Onge C."/>
            <person name="Giorgi J."/>
            <person name="Grigoriev I.V."/>
            <person name="Roux C."/>
            <person name="Martin F.M."/>
            <person name="Corradi N."/>
        </authorList>
    </citation>
    <scope>NUCLEOTIDE SEQUENCE [LARGE SCALE GENOMIC DNA]</scope>
    <source>
        <strain evidence="4 5">A1</strain>
    </source>
</reference>
<evidence type="ECO:0000313" key="4">
    <source>
        <dbReference type="EMBL" id="PKC55109.1"/>
    </source>
</evidence>
<dbReference type="InterPro" id="IPR036300">
    <property type="entry name" value="MIR_dom_sf"/>
</dbReference>
<dbReference type="VEuPathDB" id="FungiDB:FUN_014878"/>
<dbReference type="VEuPathDB" id="FungiDB:RhiirA1_542637"/>
<keyword evidence="2" id="KW-0677">Repeat</keyword>
<proteinExistence type="predicted"/>
<dbReference type="SUPFAM" id="SSF82109">
    <property type="entry name" value="MIR domain"/>
    <property type="match status" value="1"/>
</dbReference>
<accession>A0A2N0QVM8</accession>
<dbReference type="Proteomes" id="UP000232688">
    <property type="component" value="Unassembled WGS sequence"/>
</dbReference>
<feature type="domain" description="MIR" evidence="3">
    <location>
        <begin position="156"/>
        <end position="211"/>
    </location>
</feature>
<dbReference type="PANTHER" id="PTHR46809:SF2">
    <property type="entry name" value="GH21273P"/>
    <property type="match status" value="1"/>
</dbReference>
<evidence type="ECO:0000256" key="1">
    <source>
        <dbReference type="ARBA" id="ARBA00022729"/>
    </source>
</evidence>
<evidence type="ECO:0000256" key="2">
    <source>
        <dbReference type="ARBA" id="ARBA00022737"/>
    </source>
</evidence>
<dbReference type="InterPro" id="IPR016093">
    <property type="entry name" value="MIR_motif"/>
</dbReference>
<evidence type="ECO:0000259" key="3">
    <source>
        <dbReference type="PROSITE" id="PS50919"/>
    </source>
</evidence>
<sequence length="517" mass="60138">MELQKYNGNIHPDEWINDLQAYFNIKQKINVNFAISLVDSIIKLPTGIDDIEKLRNALKENIFFTIFKNTNKRKLQSLKYNPERKGGDTSYFISTFCKLCYNAEINDVKKQTRYLYNSLPDNYFKYVSNEFFEKMKNVNSIDELIKRFEELVLEESNLIRNGSIVALKHVATGKYLSSIKKLCYTTGGQKQLIFVGSSEPIPNSLWKIEFGDELATYTDNAIKLQHVKSEKLLGILYSYYDRGDYYKSPSTNHTEVSCNNDGYFNGDWKFNHSKLENYNGYLKSNDIINLSIKKTYFRGNPVEFLRSHDMQFTIENNTFQEVVCHNERLGGNDEVRKYLSSTKNLCYTTGSRKQLVFVGSSEPIPNSLWKIEFGDELAAYTDNSIVLQHVKSEIFLGMCCVNTGYGYDYCKSPLNNYTEVSCYGNDRYFTRNWKFNHSKFSKLKNHQGYLKSNDIINLNIKKSYDNRSYTIRHGQVEVLRSHDIQFTIGNDAFQEVVCHNERLGGNDEWCIELIHES</sequence>
<dbReference type="VEuPathDB" id="FungiDB:RhiirFUN_012056"/>
<reference evidence="4 5" key="2">
    <citation type="submission" date="2017-10" db="EMBL/GenBank/DDBJ databases">
        <title>Genome analyses suggest a sexual origin of heterokaryosis in a supposedly ancient asexual fungus.</title>
        <authorList>
            <person name="Corradi N."/>
            <person name="Sedzielewska K."/>
            <person name="Noel J."/>
            <person name="Charron P."/>
            <person name="Farinelli L."/>
            <person name="Marton T."/>
            <person name="Kruger M."/>
            <person name="Pelin A."/>
            <person name="Brachmann A."/>
            <person name="Corradi N."/>
        </authorList>
    </citation>
    <scope>NUCLEOTIDE SEQUENCE [LARGE SCALE GENOMIC DNA]</scope>
    <source>
        <strain evidence="4 5">A1</strain>
    </source>
</reference>
<keyword evidence="1" id="KW-0732">Signal</keyword>
<dbReference type="SMART" id="SM00472">
    <property type="entry name" value="MIR"/>
    <property type="match status" value="2"/>
</dbReference>
<gene>
    <name evidence="4" type="ORF">RhiirA1_542637</name>
</gene>